<comment type="caution">
    <text evidence="1">The sequence shown here is derived from an EMBL/GenBank/DDBJ whole genome shotgun (WGS) entry which is preliminary data.</text>
</comment>
<evidence type="ECO:0000313" key="1">
    <source>
        <dbReference type="EMBL" id="KAH3786424.1"/>
    </source>
</evidence>
<reference evidence="1" key="1">
    <citation type="journal article" date="2019" name="bioRxiv">
        <title>The Genome of the Zebra Mussel, Dreissena polymorpha: A Resource for Invasive Species Research.</title>
        <authorList>
            <person name="McCartney M.A."/>
            <person name="Auch B."/>
            <person name="Kono T."/>
            <person name="Mallez S."/>
            <person name="Zhang Y."/>
            <person name="Obille A."/>
            <person name="Becker A."/>
            <person name="Abrahante J.E."/>
            <person name="Garbe J."/>
            <person name="Badalamenti J.P."/>
            <person name="Herman A."/>
            <person name="Mangelson H."/>
            <person name="Liachko I."/>
            <person name="Sullivan S."/>
            <person name="Sone E.D."/>
            <person name="Koren S."/>
            <person name="Silverstein K.A.T."/>
            <person name="Beckman K.B."/>
            <person name="Gohl D.M."/>
        </authorList>
    </citation>
    <scope>NUCLEOTIDE SEQUENCE</scope>
    <source>
        <strain evidence="1">Duluth1</strain>
        <tissue evidence="1">Whole animal</tissue>
    </source>
</reference>
<dbReference type="AlphaFoldDB" id="A0A9D4IVH9"/>
<reference evidence="1" key="2">
    <citation type="submission" date="2020-11" db="EMBL/GenBank/DDBJ databases">
        <authorList>
            <person name="McCartney M.A."/>
            <person name="Auch B."/>
            <person name="Kono T."/>
            <person name="Mallez S."/>
            <person name="Becker A."/>
            <person name="Gohl D.M."/>
            <person name="Silverstein K.A.T."/>
            <person name="Koren S."/>
            <person name="Bechman K.B."/>
            <person name="Herman A."/>
            <person name="Abrahante J.E."/>
            <person name="Garbe J."/>
        </authorList>
    </citation>
    <scope>NUCLEOTIDE SEQUENCE</scope>
    <source>
        <strain evidence="1">Duluth1</strain>
        <tissue evidence="1">Whole animal</tissue>
    </source>
</reference>
<evidence type="ECO:0000313" key="2">
    <source>
        <dbReference type="Proteomes" id="UP000828390"/>
    </source>
</evidence>
<gene>
    <name evidence="1" type="ORF">DPMN_164531</name>
</gene>
<organism evidence="1 2">
    <name type="scientific">Dreissena polymorpha</name>
    <name type="common">Zebra mussel</name>
    <name type="synonym">Mytilus polymorpha</name>
    <dbReference type="NCBI Taxonomy" id="45954"/>
    <lineage>
        <taxon>Eukaryota</taxon>
        <taxon>Metazoa</taxon>
        <taxon>Spiralia</taxon>
        <taxon>Lophotrochozoa</taxon>
        <taxon>Mollusca</taxon>
        <taxon>Bivalvia</taxon>
        <taxon>Autobranchia</taxon>
        <taxon>Heteroconchia</taxon>
        <taxon>Euheterodonta</taxon>
        <taxon>Imparidentia</taxon>
        <taxon>Neoheterodontei</taxon>
        <taxon>Myida</taxon>
        <taxon>Dreissenoidea</taxon>
        <taxon>Dreissenidae</taxon>
        <taxon>Dreissena</taxon>
    </lineage>
</organism>
<name>A0A9D4IVH9_DREPO</name>
<dbReference type="EMBL" id="JAIWYP010000008">
    <property type="protein sequence ID" value="KAH3786424.1"/>
    <property type="molecule type" value="Genomic_DNA"/>
</dbReference>
<accession>A0A9D4IVH9</accession>
<dbReference type="Proteomes" id="UP000828390">
    <property type="component" value="Unassembled WGS sequence"/>
</dbReference>
<protein>
    <submittedName>
        <fullName evidence="1">Uncharacterized protein</fullName>
    </submittedName>
</protein>
<keyword evidence="2" id="KW-1185">Reference proteome</keyword>
<sequence>MSARAGPPNRDPLRRVRMLRLGSQSLTGKVLGLGLKPKDPSFKKGAIRPGSVAYVASFHTSVRTLSPVANLAIAQIGSQIWDPWLTWHVLRQGSNRGSIAYRDSAQTGARTRAPSSIRGTNCDKTVKMKRRSDWLNLK</sequence>
<proteinExistence type="predicted"/>